<dbReference type="Pfam" id="PF03465">
    <property type="entry name" value="eRF1_3"/>
    <property type="match status" value="1"/>
</dbReference>
<dbReference type="SUPFAM" id="SSF53137">
    <property type="entry name" value="Translational machinery components"/>
    <property type="match status" value="1"/>
</dbReference>
<feature type="domain" description="eRF1/Pelota-like N-terminal" evidence="10">
    <location>
        <begin position="3"/>
        <end position="127"/>
    </location>
</feature>
<reference evidence="12" key="2">
    <citation type="submission" date="2016-05" db="EMBL/GenBank/DDBJ databases">
        <authorList>
            <person name="Lavstsen T."/>
            <person name="Jespersen J.S."/>
        </authorList>
    </citation>
    <scope>NUCLEOTIDE SEQUENCE [LARGE SCALE GENOMIC DNA]</scope>
    <source>
        <strain evidence="12">U25</strain>
    </source>
</reference>
<protein>
    <recommendedName>
        <fullName evidence="9">Protein pelota homolog</fullName>
        <ecNumber evidence="9">3.1.-.-</ecNumber>
    </recommendedName>
</protein>
<keyword evidence="5 9" id="KW-0540">Nuclease</keyword>
<dbReference type="Gene3D" id="3.30.1330.30">
    <property type="match status" value="1"/>
</dbReference>
<comment type="domain">
    <text evidence="9">The N-terminal domain has the RNA-binding Sm fold. It harbors the endoribonuclease activity.</text>
</comment>
<dbReference type="AlphaFoldDB" id="A0A0A7V3I4"/>
<evidence type="ECO:0000256" key="1">
    <source>
        <dbReference type="ARBA" id="ARBA00001968"/>
    </source>
</evidence>
<dbReference type="Proteomes" id="UP000241022">
    <property type="component" value="Unassembled WGS sequence"/>
</dbReference>
<keyword evidence="4 9" id="KW-0963">Cytoplasm</keyword>
<evidence type="ECO:0000313" key="14">
    <source>
        <dbReference type="Proteomes" id="UP000241022"/>
    </source>
</evidence>
<dbReference type="InterPro" id="IPR004405">
    <property type="entry name" value="TF_pelota"/>
</dbReference>
<dbReference type="PANTHER" id="PTHR10853:SF0">
    <property type="entry name" value="PROTEIN PELOTA HOMOLOG"/>
    <property type="match status" value="1"/>
</dbReference>
<evidence type="ECO:0000256" key="4">
    <source>
        <dbReference type="ARBA" id="ARBA00022490"/>
    </source>
</evidence>
<dbReference type="InterPro" id="IPR029064">
    <property type="entry name" value="Ribosomal_eL30-like_sf"/>
</dbReference>
<comment type="cofactor">
    <cofactor evidence="1 9">
        <name>a divalent metal cation</name>
        <dbReference type="ChEBI" id="CHEBI:60240"/>
    </cofactor>
</comment>
<comment type="similarity">
    <text evidence="3 9">Belongs to the eukaryotic release factor 1 family. Pelota subfamily.</text>
</comment>
<reference evidence="12 14" key="3">
    <citation type="submission" date="2018-04" db="EMBL/GenBank/DDBJ databases">
        <title>Transcriptomics of ammonia oxidizing archaea.</title>
        <authorList>
            <person name="Carini P."/>
        </authorList>
    </citation>
    <scope>NUCLEOTIDE SEQUENCE [LARGE SCALE GENOMIC DNA]</scope>
    <source>
        <strain evidence="12 14">U25</strain>
    </source>
</reference>
<dbReference type="EC" id="3.1.-.-" evidence="9"/>
<dbReference type="GeneID" id="24816021"/>
<dbReference type="EMBL" id="CP007026">
    <property type="protein sequence ID" value="AJA92756.1"/>
    <property type="molecule type" value="Genomic_DNA"/>
</dbReference>
<keyword evidence="7 9" id="KW-0255">Endonuclease</keyword>
<keyword evidence="8 9" id="KW-0378">Hydrolase</keyword>
<dbReference type="InterPro" id="IPR058547">
    <property type="entry name" value="Pelota_N"/>
</dbReference>
<dbReference type="GO" id="GO:0004519">
    <property type="term" value="F:endonuclease activity"/>
    <property type="evidence" value="ECO:0007669"/>
    <property type="project" value="UniProtKB-UniRule"/>
</dbReference>
<dbReference type="Pfam" id="PF26356">
    <property type="entry name" value="Pelota_N"/>
    <property type="match status" value="1"/>
</dbReference>
<dbReference type="GO" id="GO:0046872">
    <property type="term" value="F:metal ion binding"/>
    <property type="evidence" value="ECO:0007669"/>
    <property type="project" value="UniProtKB-UniRule"/>
</dbReference>
<dbReference type="STRING" id="1410606.T478_0121"/>
<evidence type="ECO:0000256" key="3">
    <source>
        <dbReference type="ARBA" id="ARBA00009504"/>
    </source>
</evidence>
<dbReference type="GO" id="GO:0032790">
    <property type="term" value="P:ribosome disassembly"/>
    <property type="evidence" value="ECO:0007669"/>
    <property type="project" value="TreeGrafter"/>
</dbReference>
<dbReference type="GO" id="GO:0016787">
    <property type="term" value="F:hydrolase activity"/>
    <property type="evidence" value="ECO:0007669"/>
    <property type="project" value="UniProtKB-KW"/>
</dbReference>
<dbReference type="HAMAP" id="MF_01853">
    <property type="entry name" value="PelO"/>
    <property type="match status" value="1"/>
</dbReference>
<dbReference type="Proteomes" id="UP000030944">
    <property type="component" value="Chromosome"/>
</dbReference>
<dbReference type="OrthoDB" id="31300at2157"/>
<evidence type="ECO:0000256" key="8">
    <source>
        <dbReference type="ARBA" id="ARBA00022801"/>
    </source>
</evidence>
<comment type="function">
    <text evidence="9">May function in recognizing stalled ribosomes, interact with stem-loop structures in stalled mRNA molecules, and effect endonucleolytic cleavage of the mRNA. May play a role in the release non-functional ribosomes and degradation of damaged mRNAs. Has endoribonuclease activity.</text>
</comment>
<organism evidence="11 13">
    <name type="scientific">Candidatus Nitrosopelagicus brevis</name>
    <dbReference type="NCBI Taxonomy" id="1410606"/>
    <lineage>
        <taxon>Archaea</taxon>
        <taxon>Nitrososphaerota</taxon>
    </lineage>
</organism>
<comment type="subunit">
    <text evidence="9">Monomer.</text>
</comment>
<dbReference type="Gene3D" id="3.30.420.60">
    <property type="entry name" value="eRF1 domain 2"/>
    <property type="match status" value="1"/>
</dbReference>
<dbReference type="RefSeq" id="WP_048104369.1">
    <property type="nucleotide sequence ID" value="NZ_CP007026.1"/>
</dbReference>
<dbReference type="InterPro" id="IPR005142">
    <property type="entry name" value="eRF1_3"/>
</dbReference>
<evidence type="ECO:0000256" key="9">
    <source>
        <dbReference type="HAMAP-Rule" id="MF_01853"/>
    </source>
</evidence>
<evidence type="ECO:0000256" key="7">
    <source>
        <dbReference type="ARBA" id="ARBA00022759"/>
    </source>
</evidence>
<comment type="subcellular location">
    <subcellularLocation>
        <location evidence="2 9">Cytoplasm</location>
    </subcellularLocation>
</comment>
<dbReference type="GO" id="GO:0070481">
    <property type="term" value="P:nuclear-transcribed mRNA catabolic process, non-stop decay"/>
    <property type="evidence" value="ECO:0007669"/>
    <property type="project" value="InterPro"/>
</dbReference>
<dbReference type="InterPro" id="IPR023521">
    <property type="entry name" value="Pelota_arc"/>
</dbReference>
<name>A0A0A7V3I4_9ARCH</name>
<sequence length="350" mass="38914">MITKTLDENTISLMPEDSDDLLTIRRILKIDDKIIGETTRVIKQDKEYARPDKGERVHVRLAIKVEKISLDNVLDRIRVGGTILESNNESVPHGTHHSFTIKIDEGFNLVKKKWSGVEKKLAKSKGKKTKFILIAIDTGDCGIGRLKGTHLHLLPNMYSGSSGKRYKSSFKIEKFFDDVVGAISSVVEKDNFVIVFGPGETKKKFYNYVSKKPIADKCKFKVIEGIDSGGEDGIHVFTKSDAMKEVMADTKLAKVSQIIDEVMFLANKQSKKFSMGIEETKKANEAGAIESLVFSEKAIQDSDEQEIIDFLNDVESKGGEIFSVDSTIDAGLRVSGLGGIISLLRFPLEY</sequence>
<proteinExistence type="inferred from homology"/>
<dbReference type="HOGENOM" id="CLU_023334_0_0_2"/>
<evidence type="ECO:0000256" key="6">
    <source>
        <dbReference type="ARBA" id="ARBA00022723"/>
    </source>
</evidence>
<dbReference type="PANTHER" id="PTHR10853">
    <property type="entry name" value="PELOTA"/>
    <property type="match status" value="1"/>
</dbReference>
<evidence type="ECO:0000256" key="5">
    <source>
        <dbReference type="ARBA" id="ARBA00022722"/>
    </source>
</evidence>
<evidence type="ECO:0000259" key="10">
    <source>
        <dbReference type="SMART" id="SM01194"/>
    </source>
</evidence>
<evidence type="ECO:0000313" key="12">
    <source>
        <dbReference type="EMBL" id="PTL87382.1"/>
    </source>
</evidence>
<dbReference type="InterPro" id="IPR038069">
    <property type="entry name" value="Pelota/DOM34_N"/>
</dbReference>
<accession>A0A0A7V3I4</accession>
<evidence type="ECO:0000256" key="2">
    <source>
        <dbReference type="ARBA" id="ARBA00004496"/>
    </source>
</evidence>
<keyword evidence="6 9" id="KW-0479">Metal-binding</keyword>
<dbReference type="SUPFAM" id="SSF159065">
    <property type="entry name" value="Dom34/Pelota N-terminal domain-like"/>
    <property type="match status" value="1"/>
</dbReference>
<dbReference type="EMBL" id="LXWN01000002">
    <property type="protein sequence ID" value="PTL87382.1"/>
    <property type="molecule type" value="Genomic_DNA"/>
</dbReference>
<reference evidence="11 13" key="1">
    <citation type="journal article" date="2015" name="Proc. Natl. Acad. Sci. U.S.A.">
        <title>Genomic and proteomic characterization of "Candidatus Nitrosopelagicus brevis": An ammonia-oxidizing archaeon from the open ocean.</title>
        <authorList>
            <person name="Santoro A.E."/>
            <person name="Dupont C.L."/>
            <person name="Richter R.A."/>
            <person name="Craig M.T."/>
            <person name="Carini P."/>
            <person name="McIlvin M.R."/>
            <person name="Yang Y."/>
            <person name="Orsi W.D."/>
            <person name="Moran D.M."/>
            <person name="Saito M.A."/>
        </authorList>
    </citation>
    <scope>NUCLEOTIDE SEQUENCE [LARGE SCALE GENOMIC DNA]</scope>
    <source>
        <strain evidence="11">CN25</strain>
        <strain evidence="13">V2</strain>
    </source>
</reference>
<dbReference type="SUPFAM" id="SSF55315">
    <property type="entry name" value="L30e-like"/>
    <property type="match status" value="1"/>
</dbReference>
<gene>
    <name evidence="9" type="primary">pelA</name>
    <name evidence="12" type="ORF">A7X95_05680</name>
    <name evidence="11" type="ORF">T478_0121</name>
</gene>
<dbReference type="GO" id="GO:0070966">
    <property type="term" value="P:nuclear-transcribed mRNA catabolic process, no-go decay"/>
    <property type="evidence" value="ECO:0007669"/>
    <property type="project" value="InterPro"/>
</dbReference>
<dbReference type="InterPro" id="IPR005140">
    <property type="entry name" value="eRF1_Pelota-like_N"/>
</dbReference>
<dbReference type="GO" id="GO:0005737">
    <property type="term" value="C:cytoplasm"/>
    <property type="evidence" value="ECO:0007669"/>
    <property type="project" value="UniProtKB-SubCell"/>
</dbReference>
<dbReference type="Gene3D" id="2.30.30.870">
    <property type="entry name" value="Pelota, domain A"/>
    <property type="match status" value="1"/>
</dbReference>
<keyword evidence="14" id="KW-1185">Reference proteome</keyword>
<dbReference type="InterPro" id="IPR042226">
    <property type="entry name" value="eFR1_2_sf"/>
</dbReference>
<dbReference type="SMART" id="SM01194">
    <property type="entry name" value="eRF1_1"/>
    <property type="match status" value="1"/>
</dbReference>
<dbReference type="GO" id="GO:0070651">
    <property type="term" value="P:nonfunctional rRNA decay"/>
    <property type="evidence" value="ECO:0007669"/>
    <property type="project" value="TreeGrafter"/>
</dbReference>
<evidence type="ECO:0000313" key="13">
    <source>
        <dbReference type="Proteomes" id="UP000030944"/>
    </source>
</evidence>
<evidence type="ECO:0000313" key="11">
    <source>
        <dbReference type="EMBL" id="AJA92756.1"/>
    </source>
</evidence>
<dbReference type="KEGG" id="nbv:T478_0121"/>
<dbReference type="GO" id="GO:0071025">
    <property type="term" value="P:RNA surveillance"/>
    <property type="evidence" value="ECO:0007669"/>
    <property type="project" value="InterPro"/>
</dbReference>
<dbReference type="NCBIfam" id="TIGR00111">
    <property type="entry name" value="pelota"/>
    <property type="match status" value="1"/>
</dbReference>